<evidence type="ECO:0000313" key="2">
    <source>
        <dbReference type="Proteomes" id="UP000299102"/>
    </source>
</evidence>
<comment type="caution">
    <text evidence="1">The sequence shown here is derived from an EMBL/GenBank/DDBJ whole genome shotgun (WGS) entry which is preliminary data.</text>
</comment>
<organism evidence="1 2">
    <name type="scientific">Eumeta variegata</name>
    <name type="common">Bagworm moth</name>
    <name type="synonym">Eumeta japonica</name>
    <dbReference type="NCBI Taxonomy" id="151549"/>
    <lineage>
        <taxon>Eukaryota</taxon>
        <taxon>Metazoa</taxon>
        <taxon>Ecdysozoa</taxon>
        <taxon>Arthropoda</taxon>
        <taxon>Hexapoda</taxon>
        <taxon>Insecta</taxon>
        <taxon>Pterygota</taxon>
        <taxon>Neoptera</taxon>
        <taxon>Endopterygota</taxon>
        <taxon>Lepidoptera</taxon>
        <taxon>Glossata</taxon>
        <taxon>Ditrysia</taxon>
        <taxon>Tineoidea</taxon>
        <taxon>Psychidae</taxon>
        <taxon>Oiketicinae</taxon>
        <taxon>Eumeta</taxon>
    </lineage>
</organism>
<protein>
    <submittedName>
        <fullName evidence="1">Uncharacterized protein</fullName>
    </submittedName>
</protein>
<proteinExistence type="predicted"/>
<keyword evidence="2" id="KW-1185">Reference proteome</keyword>
<dbReference type="AlphaFoldDB" id="A0A4C1ZCW5"/>
<name>A0A4C1ZCW5_EUMVA</name>
<gene>
    <name evidence="1" type="ORF">EVAR_64571_1</name>
</gene>
<dbReference type="Proteomes" id="UP000299102">
    <property type="component" value="Unassembled WGS sequence"/>
</dbReference>
<dbReference type="EMBL" id="BGZK01001746">
    <property type="protein sequence ID" value="GBP85580.1"/>
    <property type="molecule type" value="Genomic_DNA"/>
</dbReference>
<sequence length="125" mass="14400">MTTRATDGLTCPLKHGARDFNGQNRIVTFRFAYDSLNRCVPPSLVSKLIAWCITYTFRTSHCLAVVYDSIRNAYTKCHREAKAVTKYLLAIRYGYRRTPVVGVRAKGLMLRHLLLIERLRSMVFN</sequence>
<evidence type="ECO:0000313" key="1">
    <source>
        <dbReference type="EMBL" id="GBP85580.1"/>
    </source>
</evidence>
<reference evidence="1 2" key="1">
    <citation type="journal article" date="2019" name="Commun. Biol.">
        <title>The bagworm genome reveals a unique fibroin gene that provides high tensile strength.</title>
        <authorList>
            <person name="Kono N."/>
            <person name="Nakamura H."/>
            <person name="Ohtoshi R."/>
            <person name="Tomita M."/>
            <person name="Numata K."/>
            <person name="Arakawa K."/>
        </authorList>
    </citation>
    <scope>NUCLEOTIDE SEQUENCE [LARGE SCALE GENOMIC DNA]</scope>
</reference>
<accession>A0A4C1ZCW5</accession>